<sequence length="1622" mass="182672">MSLSNKQPASVSNRWLSNLIRPRASSFSVESCFNLTDVDPSTPLDARPALPLLSNSQPLQVRCRHLKALSELCKNYKFSHLENIFFAVQDILEVPIPRDARHTVFEFMLACIHGQYDDLGMARVTFYSALKSRDHWEDFVDMYNVLYALCKGGRDISGFEKNIAKLLMTWIDMALSRAPDQSPKAVPIDYLSDILHLLTLTGKFNFAMFEETEVADMIKAVRAAFQLSHHPKDIQACLTFADVVVRYRFVPFEALKTFLEILCESIVLPEEVLPTGSLSVWSIFMNLLRSHCAHSSILTLCKFLDSPANPVIAQGAMQLLSEAAWGQKSKTGAETYMVSDTVLLMYLRRATLQQNGVMCASVLNCLVSLVENPENKLGLLDWDVIWDCIDNCTEYVLKLDSPLKDMFEYPVVDEKADRLDPIYQFVRFITRIHSQFTTKKYLGPVARFMKTLYTIRHVISENLASILLTYYETEHVLLPSAENWLSLLLDVIKTFLVPVTVSHIIRERTLVIVRHVYESARDFYPEEMYTKVIIPMMTKMAHEPDTEIRQGVVDILVDAIHDCRDKTCFDTMLELLDECARCKCFREPKTQIQSLKEEATMAGLRRSHSQSQPTSHRLHSPLMTLPRSTSVSPAVSPMIPSSKQEHSACMGLSAMNGLITIFERLLYGESTACAKVFKVITESANSNDDVMCPSGGVKIIALDLLLRLRCPPNHRIYVIQEDDLNDPTTATMRRERERRKPEDKSAGLLGPAVTLTPVKKQPSPTVLSYFDEHTDPSSGTSLPLDEALKAYIKIISQSSDWDTVLFVLKRLPIQLSNKHLFCGATLQIHKLRRAVVKWINTRKFLENVSTLPPTVKRNDLNRYAYDILTMLISYRRVFSKQDQDEIVYAFYIGITHVTASTKPCINALNLCCHELPLSIAKMINEILQKMSQIISVSSVSVHILEFLSALARLPNLYSNFTSDMYKPVFAIALNYLQYSHTVTQSQSATSTPTSSPMIGSPLPGSSPSTPLQSKEPQQHQSAMAQYVLIMAYLVITIWFTAMPLRERRKHVPFIIQRLLGGNPLGRPIDEQTFTCIDMLSRFSFSDISLSPTKSLVSKVLIGETSGTKNSRTWVYGHTLLTLKTAKVIGWVEVTIRRPSGTFSMMCNIENKIKTDQVDYKTLPALLMMQCQPDIEARPLDDGWKPKSDEDALGITFEDTRDDDQKTTVTQPHSRRQSEQANASYSLPLSRSGSASMTPVQGPEVTVTSPDLSYRRGSLSQKLPTDSMTTGPRAIQGEQDPFAIRSEVEERRGLMIKEIMSDPQNSAHPGNNIRKADQLLDPGLLYLQLYNYPDITRLVEAPPPLPDDDATLRTLATLDRIPVVDFHKIGVLYVGPGQNHEVEILANTIGSPDYIKFLHGLGTIERLRGNTGNTGGLDREMDIDGRHAYFWKDDVTEMIFHVATMMPTNLERDPQCSAKKRHIGNDYVSIVYNDSGADYAFNTLPGQFNFVNIVVSPHSISTETMATQALWGAENSFFRVELQRRPDMPDIGPITEPKLISAHSLPGFVRQVALHANIFAQVQSGANGKREYVAHWRERLRHIRRVRDRATGNTSAPTTPLANATKPKEGISLEALLDFTRYT</sequence>
<dbReference type="Proteomes" id="UP000077315">
    <property type="component" value="Unassembled WGS sequence"/>
</dbReference>
<evidence type="ECO:0000313" key="5">
    <source>
        <dbReference type="Proteomes" id="UP000077315"/>
    </source>
</evidence>
<name>A0A162TW34_PHYB8</name>
<dbReference type="GO" id="GO:0033596">
    <property type="term" value="C:TSC1-TSC2 complex"/>
    <property type="evidence" value="ECO:0007669"/>
    <property type="project" value="TreeGrafter"/>
</dbReference>
<dbReference type="InterPro" id="IPR024584">
    <property type="entry name" value="Tuberin_N"/>
</dbReference>
<evidence type="ECO:0000256" key="1">
    <source>
        <dbReference type="ARBA" id="ARBA00022468"/>
    </source>
</evidence>
<dbReference type="GeneID" id="29000330"/>
<dbReference type="OrthoDB" id="19311at2759"/>
<gene>
    <name evidence="4" type="ORF">PHYBLDRAFT_187792</name>
</gene>
<feature type="domain" description="Rap-GAP" evidence="3">
    <location>
        <begin position="1354"/>
        <end position="1593"/>
    </location>
</feature>
<dbReference type="STRING" id="763407.A0A162TW34"/>
<dbReference type="InterPro" id="IPR027107">
    <property type="entry name" value="Tuberin/Ral-act_asu"/>
</dbReference>
<dbReference type="RefSeq" id="XP_018289482.1">
    <property type="nucleotide sequence ID" value="XM_018439424.1"/>
</dbReference>
<dbReference type="FunFam" id="3.40.50.11210:FF:000007">
    <property type="entry name" value="Tuberous sclerosis 2"/>
    <property type="match status" value="1"/>
</dbReference>
<organism evidence="4 5">
    <name type="scientific">Phycomyces blakesleeanus (strain ATCC 8743b / DSM 1359 / FGSC 10004 / NBRC 33097 / NRRL 1555)</name>
    <dbReference type="NCBI Taxonomy" id="763407"/>
    <lineage>
        <taxon>Eukaryota</taxon>
        <taxon>Fungi</taxon>
        <taxon>Fungi incertae sedis</taxon>
        <taxon>Mucoromycota</taxon>
        <taxon>Mucoromycotina</taxon>
        <taxon>Mucoromycetes</taxon>
        <taxon>Mucorales</taxon>
        <taxon>Phycomycetaceae</taxon>
        <taxon>Phycomyces</taxon>
    </lineage>
</organism>
<dbReference type="InterPro" id="IPR000331">
    <property type="entry name" value="Rap/Ran_GAP_dom"/>
</dbReference>
<dbReference type="SUPFAM" id="SSF111347">
    <property type="entry name" value="Rap/Ran-GAP"/>
    <property type="match status" value="1"/>
</dbReference>
<dbReference type="FunCoup" id="A0A162TW34">
    <property type="interactions" value="180"/>
</dbReference>
<evidence type="ECO:0000313" key="4">
    <source>
        <dbReference type="EMBL" id="OAD71442.1"/>
    </source>
</evidence>
<feature type="compositionally biased region" description="Basic and acidic residues" evidence="2">
    <location>
        <begin position="732"/>
        <end position="745"/>
    </location>
</feature>
<dbReference type="Pfam" id="PF03542">
    <property type="entry name" value="Tuberin"/>
    <property type="match status" value="1"/>
</dbReference>
<evidence type="ECO:0000256" key="2">
    <source>
        <dbReference type="SAM" id="MobiDB-lite"/>
    </source>
</evidence>
<proteinExistence type="predicted"/>
<dbReference type="InterPro" id="IPR018515">
    <property type="entry name" value="Tuberin-type_domain"/>
</dbReference>
<accession>A0A162TW34</accession>
<dbReference type="InterPro" id="IPR035974">
    <property type="entry name" value="Rap/Ran-GAP_sf"/>
</dbReference>
<protein>
    <recommendedName>
        <fullName evidence="3">Rap-GAP domain-containing protein</fullName>
    </recommendedName>
</protein>
<keyword evidence="5" id="KW-1185">Reference proteome</keyword>
<dbReference type="EMBL" id="KV440986">
    <property type="protein sequence ID" value="OAD71442.1"/>
    <property type="molecule type" value="Genomic_DNA"/>
</dbReference>
<dbReference type="InterPro" id="IPR016024">
    <property type="entry name" value="ARM-type_fold"/>
</dbReference>
<dbReference type="PROSITE" id="PS50085">
    <property type="entry name" value="RAPGAP"/>
    <property type="match status" value="1"/>
</dbReference>
<dbReference type="GO" id="GO:0005096">
    <property type="term" value="F:GTPase activator activity"/>
    <property type="evidence" value="ECO:0007669"/>
    <property type="project" value="UniProtKB-KW"/>
</dbReference>
<dbReference type="Gene3D" id="3.40.50.11210">
    <property type="entry name" value="Rap/Ran-GAP"/>
    <property type="match status" value="1"/>
</dbReference>
<dbReference type="InParanoid" id="A0A162TW34"/>
<dbReference type="Pfam" id="PF02145">
    <property type="entry name" value="Rap_GAP"/>
    <property type="match status" value="1"/>
</dbReference>
<dbReference type="PANTHER" id="PTHR10063">
    <property type="entry name" value="TUBERIN"/>
    <property type="match status" value="1"/>
</dbReference>
<evidence type="ECO:0000259" key="3">
    <source>
        <dbReference type="PROSITE" id="PS50085"/>
    </source>
</evidence>
<feature type="compositionally biased region" description="Polar residues" evidence="2">
    <location>
        <begin position="1218"/>
        <end position="1238"/>
    </location>
</feature>
<feature type="region of interest" description="Disordered" evidence="2">
    <location>
        <begin position="727"/>
        <end position="746"/>
    </location>
</feature>
<dbReference type="VEuPathDB" id="FungiDB:PHYBLDRAFT_187792"/>
<dbReference type="GO" id="GO:0005634">
    <property type="term" value="C:nucleus"/>
    <property type="evidence" value="ECO:0007669"/>
    <property type="project" value="InterPro"/>
</dbReference>
<feature type="region of interest" description="Disordered" evidence="2">
    <location>
        <begin position="986"/>
        <end position="1016"/>
    </location>
</feature>
<dbReference type="GO" id="GO:0032007">
    <property type="term" value="P:negative regulation of TOR signaling"/>
    <property type="evidence" value="ECO:0007669"/>
    <property type="project" value="TreeGrafter"/>
</dbReference>
<dbReference type="GO" id="GO:0051056">
    <property type="term" value="P:regulation of small GTPase mediated signal transduction"/>
    <property type="evidence" value="ECO:0007669"/>
    <property type="project" value="InterPro"/>
</dbReference>
<dbReference type="Pfam" id="PF11864">
    <property type="entry name" value="DUF3384"/>
    <property type="match status" value="1"/>
</dbReference>
<feature type="region of interest" description="Disordered" evidence="2">
    <location>
        <begin position="1194"/>
        <end position="1274"/>
    </location>
</feature>
<dbReference type="PANTHER" id="PTHR10063:SF0">
    <property type="entry name" value="TUBERIN"/>
    <property type="match status" value="1"/>
</dbReference>
<reference evidence="5" key="1">
    <citation type="submission" date="2015-06" db="EMBL/GenBank/DDBJ databases">
        <title>Expansion of signal transduction pathways in fungi by whole-genome duplication.</title>
        <authorList>
            <consortium name="DOE Joint Genome Institute"/>
            <person name="Corrochano L.M."/>
            <person name="Kuo A."/>
            <person name="Marcet-Houben M."/>
            <person name="Polaino S."/>
            <person name="Salamov A."/>
            <person name="Villalobos J.M."/>
            <person name="Alvarez M.I."/>
            <person name="Avalos J."/>
            <person name="Benito E.P."/>
            <person name="Benoit I."/>
            <person name="Burger G."/>
            <person name="Camino L.P."/>
            <person name="Canovas D."/>
            <person name="Cerda-Olmedo E."/>
            <person name="Cheng J.-F."/>
            <person name="Dominguez A."/>
            <person name="Elias M."/>
            <person name="Eslava A.P."/>
            <person name="Glaser F."/>
            <person name="Grimwood J."/>
            <person name="Gutierrez G."/>
            <person name="Heitman J."/>
            <person name="Henrissat B."/>
            <person name="Iturriaga E.A."/>
            <person name="Lang B.F."/>
            <person name="Lavin J.L."/>
            <person name="Lee S."/>
            <person name="Li W."/>
            <person name="Lindquist E."/>
            <person name="Lopez-Garcia S."/>
            <person name="Luque E.M."/>
            <person name="Marcos A.T."/>
            <person name="Martin J."/>
            <person name="McCluskey K."/>
            <person name="Medina H.R."/>
            <person name="Miralles-Duran A."/>
            <person name="Miyazaki A."/>
            <person name="Munoz-Torres E."/>
            <person name="Oguiza J.A."/>
            <person name="Ohm R."/>
            <person name="Olmedo M."/>
            <person name="Orejas M."/>
            <person name="Ortiz-Castellanos L."/>
            <person name="Pisabarro A.G."/>
            <person name="Rodriguez-Romero J."/>
            <person name="Ruiz-Herrera J."/>
            <person name="Ruiz-Vazquez R."/>
            <person name="Sanz C."/>
            <person name="Schackwitz W."/>
            <person name="Schmutz J."/>
            <person name="Shahriari M."/>
            <person name="Shelest E."/>
            <person name="Silva-Franco F."/>
            <person name="Soanes D."/>
            <person name="Syed K."/>
            <person name="Tagua V.G."/>
            <person name="Talbot N.J."/>
            <person name="Thon M."/>
            <person name="De vries R.P."/>
            <person name="Wiebenga A."/>
            <person name="Yadav J.S."/>
            <person name="Braun E.L."/>
            <person name="Baker S."/>
            <person name="Garre V."/>
            <person name="Horwitz B."/>
            <person name="Torres-Martinez S."/>
            <person name="Idnurm A."/>
            <person name="Herrera-Estrella A."/>
            <person name="Gabaldon T."/>
            <person name="Grigoriev I.V."/>
        </authorList>
    </citation>
    <scope>NUCLEOTIDE SEQUENCE [LARGE SCALE GENOMIC DNA]</scope>
    <source>
        <strain evidence="5">NRRL 1555(-)</strain>
    </source>
</reference>
<keyword evidence="1" id="KW-0343">GTPase activation</keyword>
<feature type="compositionally biased region" description="Polar residues" evidence="2">
    <location>
        <begin position="1257"/>
        <end position="1269"/>
    </location>
</feature>
<feature type="compositionally biased region" description="Low complexity" evidence="2">
    <location>
        <begin position="986"/>
        <end position="1013"/>
    </location>
</feature>
<dbReference type="SUPFAM" id="SSF48371">
    <property type="entry name" value="ARM repeat"/>
    <property type="match status" value="1"/>
</dbReference>